<reference evidence="3 4" key="1">
    <citation type="submission" date="2016-07" db="EMBL/GenBank/DDBJ databases">
        <title>Characterization of isolates of Eisenbergiella tayi derived from blood cultures, using whole genome sequencing.</title>
        <authorList>
            <person name="Burdz T."/>
            <person name="Wiebe D."/>
            <person name="Huynh C."/>
            <person name="Bernard K."/>
        </authorList>
    </citation>
    <scope>NUCLEOTIDE SEQUENCE [LARGE SCALE GENOMIC DNA]</scope>
    <source>
        <strain evidence="3 4">NML 120489</strain>
    </source>
</reference>
<dbReference type="CDD" id="cd07709">
    <property type="entry name" value="flavodiiron_proteins_MBL-fold"/>
    <property type="match status" value="1"/>
</dbReference>
<dbReference type="GO" id="GO:0009055">
    <property type="term" value="F:electron transfer activity"/>
    <property type="evidence" value="ECO:0007669"/>
    <property type="project" value="InterPro"/>
</dbReference>
<dbReference type="EMBL" id="MCGI01000010">
    <property type="protein sequence ID" value="ODM02273.1"/>
    <property type="molecule type" value="Genomic_DNA"/>
</dbReference>
<dbReference type="GO" id="GO:0016651">
    <property type="term" value="F:oxidoreductase activity, acting on NAD(P)H"/>
    <property type="evidence" value="ECO:0007669"/>
    <property type="project" value="UniProtKB-ARBA"/>
</dbReference>
<dbReference type="SMART" id="SM00849">
    <property type="entry name" value="Lactamase_B"/>
    <property type="match status" value="1"/>
</dbReference>
<evidence type="ECO:0000313" key="4">
    <source>
        <dbReference type="Proteomes" id="UP000095003"/>
    </source>
</evidence>
<dbReference type="InterPro" id="IPR001279">
    <property type="entry name" value="Metallo-B-lactamas"/>
</dbReference>
<feature type="domain" description="Flavodoxin-like" evidence="2">
    <location>
        <begin position="250"/>
        <end position="385"/>
    </location>
</feature>
<dbReference type="SUPFAM" id="SSF56281">
    <property type="entry name" value="Metallo-hydrolase/oxidoreductase"/>
    <property type="match status" value="1"/>
</dbReference>
<dbReference type="RefSeq" id="WP_069159579.1">
    <property type="nucleotide sequence ID" value="NZ_DBFYTC010000066.1"/>
</dbReference>
<dbReference type="PANTHER" id="PTHR43717:SF1">
    <property type="entry name" value="ANAEROBIC NITRIC OXIDE REDUCTASE FLAVORUBREDOXIN"/>
    <property type="match status" value="1"/>
</dbReference>
<dbReference type="GO" id="GO:0010181">
    <property type="term" value="F:FMN binding"/>
    <property type="evidence" value="ECO:0007669"/>
    <property type="project" value="InterPro"/>
</dbReference>
<accession>A0A1E3A0J2</accession>
<evidence type="ECO:0000259" key="2">
    <source>
        <dbReference type="PROSITE" id="PS50902"/>
    </source>
</evidence>
<dbReference type="Proteomes" id="UP000095003">
    <property type="component" value="Unassembled WGS sequence"/>
</dbReference>
<dbReference type="PIRSF" id="PIRSF005243">
    <property type="entry name" value="ROO"/>
    <property type="match status" value="1"/>
</dbReference>
<dbReference type="InterPro" id="IPR016440">
    <property type="entry name" value="Rubredoxin-O_OxRdtase"/>
</dbReference>
<dbReference type="InterPro" id="IPR029039">
    <property type="entry name" value="Flavoprotein-like_sf"/>
</dbReference>
<organism evidence="3 4">
    <name type="scientific">Eisenbergiella tayi</name>
    <dbReference type="NCBI Taxonomy" id="1432052"/>
    <lineage>
        <taxon>Bacteria</taxon>
        <taxon>Bacillati</taxon>
        <taxon>Bacillota</taxon>
        <taxon>Clostridia</taxon>
        <taxon>Lachnospirales</taxon>
        <taxon>Lachnospiraceae</taxon>
        <taxon>Eisenbergiella</taxon>
    </lineage>
</organism>
<dbReference type="PANTHER" id="PTHR43717">
    <property type="entry name" value="ANAEROBIC NITRIC OXIDE REDUCTASE FLAVORUBREDOXIN"/>
    <property type="match status" value="1"/>
</dbReference>
<dbReference type="GeneID" id="93304222"/>
<dbReference type="Gene3D" id="3.40.50.360">
    <property type="match status" value="1"/>
</dbReference>
<dbReference type="EC" id="1.-.-.-" evidence="3"/>
<dbReference type="InterPro" id="IPR045761">
    <property type="entry name" value="ODP_dom"/>
</dbReference>
<proteinExistence type="inferred from homology"/>
<evidence type="ECO:0000313" key="3">
    <source>
        <dbReference type="EMBL" id="ODM02273.1"/>
    </source>
</evidence>
<dbReference type="PATRIC" id="fig|1432052.3.peg.7085"/>
<dbReference type="InterPro" id="IPR008254">
    <property type="entry name" value="Flavodoxin/NO_synth"/>
</dbReference>
<name>A0A1E3A0J2_9FIRM</name>
<dbReference type="Gene3D" id="3.60.15.10">
    <property type="entry name" value="Ribonuclease Z/Hydroxyacylglutathione hydrolase-like"/>
    <property type="match status" value="1"/>
</dbReference>
<evidence type="ECO:0000256" key="1">
    <source>
        <dbReference type="ARBA" id="ARBA00007121"/>
    </source>
</evidence>
<dbReference type="PROSITE" id="PS50902">
    <property type="entry name" value="FLAVODOXIN_LIKE"/>
    <property type="match status" value="1"/>
</dbReference>
<dbReference type="GO" id="GO:0046872">
    <property type="term" value="F:metal ion binding"/>
    <property type="evidence" value="ECO:0007669"/>
    <property type="project" value="InterPro"/>
</dbReference>
<dbReference type="InterPro" id="IPR036866">
    <property type="entry name" value="RibonucZ/Hydroxyglut_hydro"/>
</dbReference>
<comment type="similarity">
    <text evidence="1">In the N-terminal section; belongs to the zinc metallo-hydrolase group 3 family.</text>
</comment>
<dbReference type="SUPFAM" id="SSF52218">
    <property type="entry name" value="Flavoproteins"/>
    <property type="match status" value="1"/>
</dbReference>
<protein>
    <submittedName>
        <fullName evidence="3">Nitric oxide reductase</fullName>
        <ecNumber evidence="3">1.-.-.-</ecNumber>
    </submittedName>
</protein>
<dbReference type="Pfam" id="PF19583">
    <property type="entry name" value="ODP"/>
    <property type="match status" value="1"/>
</dbReference>
<dbReference type="Pfam" id="PF00258">
    <property type="entry name" value="Flavodoxin_1"/>
    <property type="match status" value="1"/>
</dbReference>
<gene>
    <name evidence="3" type="primary">fprA_2</name>
    <name evidence="3" type="ORF">BEH84_06416</name>
</gene>
<keyword evidence="3" id="KW-0560">Oxidoreductase</keyword>
<comment type="caution">
    <text evidence="3">The sequence shown here is derived from an EMBL/GenBank/DDBJ whole genome shotgun (WGS) entry which is preliminary data.</text>
</comment>
<dbReference type="AlphaFoldDB" id="A0A1E3A0J2"/>
<sequence>MNTTELRPGIYAVGVVDWNVRSFHGYTTNRGATYNAYLIVDEKIALIDTVKAPFAAELLERVREIIDPARIDYLVSNHVEMDHSGAIPAVMEAAPGAVIVTSSPSGLNGLKMHYGDSYEYMPVKAGDSLSLGRHTLQFVPTPMLHWPDNMVTYCPEEKILFSNDAFGQHYSSSKRYDDEVDLAEVMAEAEKYYANILMPYGMQMKKTIPVIEGLDISLIAPSHGVMWRSHIGDIIKAYKHYCDESPDKKAVVVFDSMWHSTERMARAVVEGFAMKGVPVKLYDLKVDHISDIMTDVLKAEYIAVGSPTMNNQMLPTVASFLCYMKGLAPKNKKAFAFGSYGWGGQSAGLVNAELEACKFNILMDPVKIQYVPSEESLKELSDKVAAVE</sequence>